<reference evidence="3 4" key="1">
    <citation type="submission" date="2019-07" db="EMBL/GenBank/DDBJ databases">
        <title>Whole genome shotgun sequence of Aneurinibacillus danicus NBRC 102444.</title>
        <authorList>
            <person name="Hosoyama A."/>
            <person name="Uohara A."/>
            <person name="Ohji S."/>
            <person name="Ichikawa N."/>
        </authorList>
    </citation>
    <scope>NUCLEOTIDE SEQUENCE [LARGE SCALE GENOMIC DNA]</scope>
    <source>
        <strain evidence="3 4">NBRC 102444</strain>
    </source>
</reference>
<evidence type="ECO:0000313" key="4">
    <source>
        <dbReference type="Proteomes" id="UP000321157"/>
    </source>
</evidence>
<dbReference type="OrthoDB" id="9779630at2"/>
<gene>
    <name evidence="3" type="ORF">ADA01nite_09880</name>
</gene>
<dbReference type="PANTHER" id="PTHR31088:SF6">
    <property type="entry name" value="PHAGE SHOCK PROTEIN A"/>
    <property type="match status" value="1"/>
</dbReference>
<evidence type="ECO:0000313" key="3">
    <source>
        <dbReference type="EMBL" id="GEN33528.1"/>
    </source>
</evidence>
<sequence length="222" mass="25673">MGIFKRIKDITTAEINRLLDQIEDPITMLNHYVREMEAGIAKGQQALSNQIFLEKKQLALILNTEKMIAKRTRQAKLAVDQEEEAIAKLALQEKLSLEKKVTLYKEQYETIKNQTGALCEKLNQLKKKYNELQHKRLLLLSRLNVAQSMKQMHNTSVFLRTETITKGVARAEERILMMEAEVEANSRLLQDSQIISSYMKDAALEEEVQKELENLKKTRILS</sequence>
<feature type="coiled-coil region" evidence="2">
    <location>
        <begin position="94"/>
        <end position="142"/>
    </location>
</feature>
<dbReference type="PANTHER" id="PTHR31088">
    <property type="entry name" value="MEMBRANE-ASSOCIATED PROTEIN VIPP1, CHLOROPLASTIC"/>
    <property type="match status" value="1"/>
</dbReference>
<evidence type="ECO:0000256" key="1">
    <source>
        <dbReference type="ARBA" id="ARBA00043985"/>
    </source>
</evidence>
<dbReference type="Proteomes" id="UP000321157">
    <property type="component" value="Unassembled WGS sequence"/>
</dbReference>
<accession>A0A511V6J1</accession>
<keyword evidence="4" id="KW-1185">Reference proteome</keyword>
<keyword evidence="2" id="KW-0175">Coiled coil</keyword>
<dbReference type="RefSeq" id="WP_146808860.1">
    <property type="nucleotide sequence ID" value="NZ_BJXX01000047.1"/>
</dbReference>
<protein>
    <submittedName>
        <fullName evidence="3">Phage shock protein A</fullName>
    </submittedName>
</protein>
<comment type="similarity">
    <text evidence="1">Belongs to the PspA/Vipp/IM30 family.</text>
</comment>
<comment type="caution">
    <text evidence="3">The sequence shown here is derived from an EMBL/GenBank/DDBJ whole genome shotgun (WGS) entry which is preliminary data.</text>
</comment>
<dbReference type="Pfam" id="PF04012">
    <property type="entry name" value="PspA_IM30"/>
    <property type="match status" value="1"/>
</dbReference>
<dbReference type="InterPro" id="IPR007157">
    <property type="entry name" value="PspA_VIPP1"/>
</dbReference>
<dbReference type="AlphaFoldDB" id="A0A511V6J1"/>
<name>A0A511V6J1_9BACL</name>
<organism evidence="3 4">
    <name type="scientific">Aneurinibacillus danicus</name>
    <dbReference type="NCBI Taxonomy" id="267746"/>
    <lineage>
        <taxon>Bacteria</taxon>
        <taxon>Bacillati</taxon>
        <taxon>Bacillota</taxon>
        <taxon>Bacilli</taxon>
        <taxon>Bacillales</taxon>
        <taxon>Paenibacillaceae</taxon>
        <taxon>Aneurinibacillus group</taxon>
        <taxon>Aneurinibacillus</taxon>
    </lineage>
</organism>
<proteinExistence type="inferred from homology"/>
<dbReference type="EMBL" id="BJXX01000047">
    <property type="protein sequence ID" value="GEN33528.1"/>
    <property type="molecule type" value="Genomic_DNA"/>
</dbReference>
<evidence type="ECO:0000256" key="2">
    <source>
        <dbReference type="SAM" id="Coils"/>
    </source>
</evidence>